<sequence length="205" mass="23749">MHYSESPTRAIVQLNPFDPPLTLIRIWNDSSHTLYTKSLGFRCGNWKKCQPANDFIEMKSKELLNLQRISDHCEEESSPSDWISCSDNALWILSKRSDSFFSAQRNCRVAIINVASLDKLRIPWQRSDSLVQQLGGTVYSTKGSGVQYAWRGHYLVYGWVPPQCVIKLFTLKEFKDRCKQRNIVKGTSSDPVFCMRWLFNKCSKR</sequence>
<evidence type="ECO:0000313" key="2">
    <source>
        <dbReference type="EMBL" id="KAG9235716.1"/>
    </source>
</evidence>
<dbReference type="OrthoDB" id="3597003at2759"/>
<dbReference type="Pfam" id="PF24494">
    <property type="entry name" value="DUF7587"/>
    <property type="match status" value="1"/>
</dbReference>
<comment type="caution">
    <text evidence="2">The sequence shown here is derived from an EMBL/GenBank/DDBJ whole genome shotgun (WGS) entry which is preliminary data.</text>
</comment>
<evidence type="ECO:0000259" key="1">
    <source>
        <dbReference type="Pfam" id="PF24494"/>
    </source>
</evidence>
<evidence type="ECO:0000313" key="3">
    <source>
        <dbReference type="Proteomes" id="UP000824998"/>
    </source>
</evidence>
<name>A0A9P7YLC9_9HELO</name>
<organism evidence="2 3">
    <name type="scientific">Amylocarpus encephaloides</name>
    <dbReference type="NCBI Taxonomy" id="45428"/>
    <lineage>
        <taxon>Eukaryota</taxon>
        <taxon>Fungi</taxon>
        <taxon>Dikarya</taxon>
        <taxon>Ascomycota</taxon>
        <taxon>Pezizomycotina</taxon>
        <taxon>Leotiomycetes</taxon>
        <taxon>Helotiales</taxon>
        <taxon>Helotiales incertae sedis</taxon>
        <taxon>Amylocarpus</taxon>
    </lineage>
</organism>
<keyword evidence="3" id="KW-1185">Reference proteome</keyword>
<reference evidence="2" key="1">
    <citation type="journal article" date="2021" name="IMA Fungus">
        <title>Genomic characterization of three marine fungi, including Emericellopsis atlantica sp. nov. with signatures of a generalist lifestyle and marine biomass degradation.</title>
        <authorList>
            <person name="Hagestad O.C."/>
            <person name="Hou L."/>
            <person name="Andersen J.H."/>
            <person name="Hansen E.H."/>
            <person name="Altermark B."/>
            <person name="Li C."/>
            <person name="Kuhnert E."/>
            <person name="Cox R.J."/>
            <person name="Crous P.W."/>
            <person name="Spatafora J.W."/>
            <person name="Lail K."/>
            <person name="Amirebrahimi M."/>
            <person name="Lipzen A."/>
            <person name="Pangilinan J."/>
            <person name="Andreopoulos W."/>
            <person name="Hayes R.D."/>
            <person name="Ng V."/>
            <person name="Grigoriev I.V."/>
            <person name="Jackson S.A."/>
            <person name="Sutton T.D.S."/>
            <person name="Dobson A.D.W."/>
            <person name="Rama T."/>
        </authorList>
    </citation>
    <scope>NUCLEOTIDE SEQUENCE</scope>
    <source>
        <strain evidence="2">TRa018bII</strain>
    </source>
</reference>
<dbReference type="AlphaFoldDB" id="A0A9P7YLC9"/>
<feature type="domain" description="DUF7587" evidence="1">
    <location>
        <begin position="20"/>
        <end position="173"/>
    </location>
</feature>
<gene>
    <name evidence="2" type="ORF">BJ875DRAFT_458415</name>
</gene>
<accession>A0A9P7YLC9</accession>
<proteinExistence type="predicted"/>
<dbReference type="EMBL" id="MU251424">
    <property type="protein sequence ID" value="KAG9235716.1"/>
    <property type="molecule type" value="Genomic_DNA"/>
</dbReference>
<dbReference type="Proteomes" id="UP000824998">
    <property type="component" value="Unassembled WGS sequence"/>
</dbReference>
<dbReference type="InterPro" id="IPR056009">
    <property type="entry name" value="DUF7587"/>
</dbReference>
<protein>
    <recommendedName>
        <fullName evidence="1">DUF7587 domain-containing protein</fullName>
    </recommendedName>
</protein>